<accession>A0AAW0EQL3</accession>
<dbReference type="AlphaFoldDB" id="A0AAW0EQL3"/>
<reference evidence="2 3" key="1">
    <citation type="journal article" date="2021" name="MBio">
        <title>A New Model Trypanosomatid, Novymonas esmeraldas: Genomic Perception of Its 'Candidatus Pandoraea novymonadis' Endosymbiont.</title>
        <authorList>
            <person name="Zakharova A."/>
            <person name="Saura A."/>
            <person name="Butenko A."/>
            <person name="Podesvova L."/>
            <person name="Warmusova S."/>
            <person name="Kostygov A.Y."/>
            <person name="Nenarokova A."/>
            <person name="Lukes J."/>
            <person name="Opperdoes F.R."/>
            <person name="Yurchenko V."/>
        </authorList>
    </citation>
    <scope>NUCLEOTIDE SEQUENCE [LARGE SCALE GENOMIC DNA]</scope>
    <source>
        <strain evidence="2 3">E262AT.01</strain>
    </source>
</reference>
<protein>
    <submittedName>
        <fullName evidence="2">Uncharacterized protein</fullName>
    </submittedName>
</protein>
<keyword evidence="3" id="KW-1185">Reference proteome</keyword>
<sequence length="770" mass="80017">MTLEWVRQQLLRTGTQAALGRRTSRRHGRAPVMFTAAAATSDVGPTAPPRKSAYVIAERMVPSGCSCVLVGRRAPPPAARRDASAPAPSATPSASSRRRVVLPGVAPGTVLRTRASVVEWVHRSQQLPPPTEYTVLLRGGRRAPLHTTEAALPTLPCQAAATNTCMRCPWMALASGSGGGGDDQGARAKQACWRASVHDALRNVCAAAARDGDAAAVTHTTLAQQCCFLEPYISTIAPNRLQGLQLFFQNESSSLTTSSANTAATATTTAAAVPMVHVRREGTSHTTAATPWFIAAGEADPVRGCLLESLEQKRLVPALQLWAAQLPMSAQMHLCGALVSQPAATATRSRGGGGGGAAAAAVDSHSCAPTVLQVVLAVERCSDVLGWQSPLCGPSHPADLLSTEEQRLVEAVTTAAPLVDDIEVMVLVLDSSSRAASAAAAGPEAVADTARVHRLYPALRRDETLLDFRSDAWQDAVNAGAKESATARGRRTRAAPSVRCWCPPLKRELTAPLPRCHAALCAAPLSWVADRRHGRPRSSRSAAPPTAASPTLAALPPPLPSVPTFWRHPGALDACCSVLLCILLDGIASSSFTTAAAASEAPACRPARIDVLTSSVPPQRYVSTTAADAGAVSGQGLLDGALRLLAKEASRSLAADAALASGAAASDEAMSGSPSPRHAFVSVRDGDEVTTSAAIKLVREALSSPSARPVRLCLYECTSTMLPTALSRQLATMLHDVQRAGRAMSVDAGVVDVDPLSSSFVAYACATLPV</sequence>
<proteinExistence type="predicted"/>
<evidence type="ECO:0000313" key="3">
    <source>
        <dbReference type="Proteomes" id="UP001430356"/>
    </source>
</evidence>
<organism evidence="2 3">
    <name type="scientific">Novymonas esmeraldas</name>
    <dbReference type="NCBI Taxonomy" id="1808958"/>
    <lineage>
        <taxon>Eukaryota</taxon>
        <taxon>Discoba</taxon>
        <taxon>Euglenozoa</taxon>
        <taxon>Kinetoplastea</taxon>
        <taxon>Metakinetoplastina</taxon>
        <taxon>Trypanosomatida</taxon>
        <taxon>Trypanosomatidae</taxon>
        <taxon>Novymonas</taxon>
    </lineage>
</organism>
<feature type="compositionally biased region" description="Low complexity" evidence="1">
    <location>
        <begin position="84"/>
        <end position="95"/>
    </location>
</feature>
<feature type="region of interest" description="Disordered" evidence="1">
    <location>
        <begin position="532"/>
        <end position="555"/>
    </location>
</feature>
<evidence type="ECO:0000256" key="1">
    <source>
        <dbReference type="SAM" id="MobiDB-lite"/>
    </source>
</evidence>
<name>A0AAW0EQL3_9TRYP</name>
<feature type="region of interest" description="Disordered" evidence="1">
    <location>
        <begin position="75"/>
        <end position="100"/>
    </location>
</feature>
<comment type="caution">
    <text evidence="2">The sequence shown here is derived from an EMBL/GenBank/DDBJ whole genome shotgun (WGS) entry which is preliminary data.</text>
</comment>
<dbReference type="EMBL" id="JAECZO010000062">
    <property type="protein sequence ID" value="KAK7195816.1"/>
    <property type="molecule type" value="Genomic_DNA"/>
</dbReference>
<gene>
    <name evidence="2" type="ORF">NESM_000512700</name>
</gene>
<feature type="compositionally biased region" description="Low complexity" evidence="1">
    <location>
        <begin position="539"/>
        <end position="554"/>
    </location>
</feature>
<evidence type="ECO:0000313" key="2">
    <source>
        <dbReference type="EMBL" id="KAK7195816.1"/>
    </source>
</evidence>
<dbReference type="Proteomes" id="UP001430356">
    <property type="component" value="Unassembled WGS sequence"/>
</dbReference>